<keyword evidence="3" id="KW-0862">Zinc</keyword>
<name>A0A2I0UFM1_LIMLA</name>
<feature type="signal peptide" evidence="5">
    <location>
        <begin position="1"/>
        <end position="20"/>
    </location>
</feature>
<evidence type="ECO:0000256" key="1">
    <source>
        <dbReference type="ARBA" id="ARBA00022723"/>
    </source>
</evidence>
<dbReference type="OrthoDB" id="9386882at2759"/>
<dbReference type="AlphaFoldDB" id="A0A2I0UFM1"/>
<evidence type="ECO:0000256" key="2">
    <source>
        <dbReference type="ARBA" id="ARBA00022771"/>
    </source>
</evidence>
<evidence type="ECO:0000313" key="8">
    <source>
        <dbReference type="Proteomes" id="UP000233556"/>
    </source>
</evidence>
<dbReference type="Gene3D" id="4.10.60.10">
    <property type="entry name" value="Zinc finger, CCHC-type"/>
    <property type="match status" value="1"/>
</dbReference>
<dbReference type="EMBL" id="KZ505800">
    <property type="protein sequence ID" value="PKU44836.1"/>
    <property type="molecule type" value="Genomic_DNA"/>
</dbReference>
<dbReference type="InterPro" id="IPR008916">
    <property type="entry name" value="Retrov_capsid_C"/>
</dbReference>
<keyword evidence="1" id="KW-0479">Metal-binding</keyword>
<proteinExistence type="predicted"/>
<dbReference type="Pfam" id="PF00098">
    <property type="entry name" value="zf-CCHC"/>
    <property type="match status" value="1"/>
</dbReference>
<dbReference type="InterPro" id="IPR008919">
    <property type="entry name" value="Retrov_capsid_N"/>
</dbReference>
<dbReference type="SUPFAM" id="SSF57756">
    <property type="entry name" value="Retrovirus zinc finger-like domains"/>
    <property type="match status" value="1"/>
</dbReference>
<dbReference type="Gene3D" id="1.10.1200.30">
    <property type="match status" value="1"/>
</dbReference>
<accession>A0A2I0UFM1</accession>
<reference evidence="8" key="1">
    <citation type="submission" date="2017-11" db="EMBL/GenBank/DDBJ databases">
        <authorList>
            <person name="Lima N.C."/>
            <person name="Parody-Merino A.M."/>
            <person name="Battley P.F."/>
            <person name="Fidler A.E."/>
            <person name="Prosdocimi F."/>
        </authorList>
    </citation>
    <scope>NUCLEOTIDE SEQUENCE [LARGE SCALE GENOMIC DNA]</scope>
</reference>
<dbReference type="SUPFAM" id="SSF47943">
    <property type="entry name" value="Retrovirus capsid protein, N-terminal core domain"/>
    <property type="match status" value="1"/>
</dbReference>
<dbReference type="SMART" id="SM00343">
    <property type="entry name" value="ZnF_C2HC"/>
    <property type="match status" value="2"/>
</dbReference>
<dbReference type="Gene3D" id="1.10.375.10">
    <property type="entry name" value="Human Immunodeficiency Virus Type 1 Capsid Protein"/>
    <property type="match status" value="1"/>
</dbReference>
<dbReference type="GO" id="GO:0003676">
    <property type="term" value="F:nucleic acid binding"/>
    <property type="evidence" value="ECO:0007669"/>
    <property type="project" value="InterPro"/>
</dbReference>
<evidence type="ECO:0000256" key="3">
    <source>
        <dbReference type="ARBA" id="ARBA00022833"/>
    </source>
</evidence>
<dbReference type="PANTHER" id="PTHR40389:SF3">
    <property type="entry name" value="IGE-BINDING PROTEIN"/>
    <property type="match status" value="1"/>
</dbReference>
<dbReference type="InterPro" id="IPR045345">
    <property type="entry name" value="Gag_p24_C"/>
</dbReference>
<reference evidence="8" key="2">
    <citation type="submission" date="2017-12" db="EMBL/GenBank/DDBJ databases">
        <title>Genome sequence of the Bar-tailed Godwit (Limosa lapponica baueri).</title>
        <authorList>
            <person name="Lima N.C.B."/>
            <person name="Parody-Merino A.M."/>
            <person name="Battley P.F."/>
            <person name="Fidler A.E."/>
            <person name="Prosdocimi F."/>
        </authorList>
    </citation>
    <scope>NUCLEOTIDE SEQUENCE [LARGE SCALE GENOMIC DNA]</scope>
</reference>
<feature type="domain" description="CCHC-type" evidence="6">
    <location>
        <begin position="193"/>
        <end position="207"/>
    </location>
</feature>
<organism evidence="7 8">
    <name type="scientific">Limosa lapponica baueri</name>
    <dbReference type="NCBI Taxonomy" id="1758121"/>
    <lineage>
        <taxon>Eukaryota</taxon>
        <taxon>Metazoa</taxon>
        <taxon>Chordata</taxon>
        <taxon>Craniata</taxon>
        <taxon>Vertebrata</taxon>
        <taxon>Euteleostomi</taxon>
        <taxon>Archelosauria</taxon>
        <taxon>Archosauria</taxon>
        <taxon>Dinosauria</taxon>
        <taxon>Saurischia</taxon>
        <taxon>Theropoda</taxon>
        <taxon>Coelurosauria</taxon>
        <taxon>Aves</taxon>
        <taxon>Neognathae</taxon>
        <taxon>Neoaves</taxon>
        <taxon>Charadriiformes</taxon>
        <taxon>Scolopacidae</taxon>
        <taxon>Limosa</taxon>
    </lineage>
</organism>
<gene>
    <name evidence="7" type="ORF">llap_4860</name>
</gene>
<keyword evidence="8" id="KW-1185">Reference proteome</keyword>
<dbReference type="InterPro" id="IPR050195">
    <property type="entry name" value="Primate_lentivir_Gag_pol-like"/>
</dbReference>
<feature type="chain" id="PRO_5014186375" evidence="5">
    <location>
        <begin position="21"/>
        <end position="244"/>
    </location>
</feature>
<dbReference type="SUPFAM" id="SSF47353">
    <property type="entry name" value="Retrovirus capsid dimerization domain-like"/>
    <property type="match status" value="1"/>
</dbReference>
<keyword evidence="2 4" id="KW-0863">Zinc-finger</keyword>
<dbReference type="Pfam" id="PF19317">
    <property type="entry name" value="Gag_p24_C"/>
    <property type="match status" value="1"/>
</dbReference>
<dbReference type="Pfam" id="PF00607">
    <property type="entry name" value="Gag_p24"/>
    <property type="match status" value="1"/>
</dbReference>
<dbReference type="InterPro" id="IPR001878">
    <property type="entry name" value="Znf_CCHC"/>
</dbReference>
<evidence type="ECO:0000256" key="5">
    <source>
        <dbReference type="SAM" id="SignalP"/>
    </source>
</evidence>
<dbReference type="GO" id="GO:0016032">
    <property type="term" value="P:viral process"/>
    <property type="evidence" value="ECO:0007669"/>
    <property type="project" value="InterPro"/>
</dbReference>
<dbReference type="InterPro" id="IPR036875">
    <property type="entry name" value="Znf_CCHC_sf"/>
</dbReference>
<evidence type="ECO:0000256" key="4">
    <source>
        <dbReference type="PROSITE-ProRule" id="PRU00047"/>
    </source>
</evidence>
<dbReference type="GO" id="GO:0008270">
    <property type="term" value="F:zinc ion binding"/>
    <property type="evidence" value="ECO:0007669"/>
    <property type="project" value="UniProtKB-KW"/>
</dbReference>
<evidence type="ECO:0000259" key="6">
    <source>
        <dbReference type="PROSITE" id="PS50158"/>
    </source>
</evidence>
<dbReference type="PROSITE" id="PS50158">
    <property type="entry name" value="ZF_CCHC"/>
    <property type="match status" value="1"/>
</dbReference>
<evidence type="ECO:0000313" key="7">
    <source>
        <dbReference type="EMBL" id="PKU44836.1"/>
    </source>
</evidence>
<dbReference type="Proteomes" id="UP000233556">
    <property type="component" value="Unassembled WGS sequence"/>
</dbReference>
<dbReference type="PANTHER" id="PTHR40389">
    <property type="entry name" value="ENDOGENOUS RETROVIRUS GROUP K MEMBER 24 GAG POLYPROTEIN-RELATED"/>
    <property type="match status" value="1"/>
</dbReference>
<protein>
    <submittedName>
        <fullName evidence="7">Endogenous retrovirus group k member 5 gag poly</fullName>
    </submittedName>
</protein>
<keyword evidence="5" id="KW-0732">Signal</keyword>
<sequence length="244" mass="27670">MTPHDWKLLLHMILSAMQYAVFMTEYRDLMTAKAMDNFTGNLNHIGLNELSEGPRATPDMQVQMDRQCFEQVKEIVLRAIRWVPDTGTPEASFSAITQAPGEPYIKFLDRLQNRVERQVDNRAARDILMKQLAFENANADCHKVLQTIKNANPSITEMIKACQEISPETHEMSLLADALSTQLTVGAAQKADCYNCGKPGHLKKDCKTTKRGSRENQSMPNRPCPHCPRCGKELHWASECRPFH</sequence>